<sequence>MSDFFRRASDALHHRQRQGSTDSTDAPKSPNAAKPPEPEPLNQKSESAQPDSHVNEAFAGTATDNVAHPKQRRHWGWGHYHVNGPEAKQQSSQEQKDDTDWVVGS</sequence>
<feature type="region of interest" description="Disordered" evidence="1">
    <location>
        <begin position="1"/>
        <end position="105"/>
    </location>
</feature>
<evidence type="ECO:0000313" key="2">
    <source>
        <dbReference type="EMBL" id="KAJ5205087.1"/>
    </source>
</evidence>
<protein>
    <submittedName>
        <fullName evidence="2">Uncharacterized protein</fullName>
    </submittedName>
</protein>
<feature type="compositionally biased region" description="Polar residues" evidence="1">
    <location>
        <begin position="42"/>
        <end position="52"/>
    </location>
</feature>
<proteinExistence type="predicted"/>
<gene>
    <name evidence="2" type="ORF">N7498_005966</name>
</gene>
<name>A0A9W9MPS0_9EURO</name>
<dbReference type="Proteomes" id="UP001150904">
    <property type="component" value="Unassembled WGS sequence"/>
</dbReference>
<dbReference type="GeneID" id="83180329"/>
<dbReference type="EMBL" id="JAPQKR010000012">
    <property type="protein sequence ID" value="KAJ5205087.1"/>
    <property type="molecule type" value="Genomic_DNA"/>
</dbReference>
<dbReference type="RefSeq" id="XP_058309566.1">
    <property type="nucleotide sequence ID" value="XM_058453028.1"/>
</dbReference>
<keyword evidence="3" id="KW-1185">Reference proteome</keyword>
<reference evidence="2" key="2">
    <citation type="journal article" date="2023" name="IMA Fungus">
        <title>Comparative genomic study of the Penicillium genus elucidates a diverse pangenome and 15 lateral gene transfer events.</title>
        <authorList>
            <person name="Petersen C."/>
            <person name="Sorensen T."/>
            <person name="Nielsen M.R."/>
            <person name="Sondergaard T.E."/>
            <person name="Sorensen J.L."/>
            <person name="Fitzpatrick D.A."/>
            <person name="Frisvad J.C."/>
            <person name="Nielsen K.L."/>
        </authorList>
    </citation>
    <scope>NUCLEOTIDE SEQUENCE</scope>
    <source>
        <strain evidence="2">IBT 15544</strain>
    </source>
</reference>
<organism evidence="2 3">
    <name type="scientific">Penicillium cinerascens</name>
    <dbReference type="NCBI Taxonomy" id="70096"/>
    <lineage>
        <taxon>Eukaryota</taxon>
        <taxon>Fungi</taxon>
        <taxon>Dikarya</taxon>
        <taxon>Ascomycota</taxon>
        <taxon>Pezizomycotina</taxon>
        <taxon>Eurotiomycetes</taxon>
        <taxon>Eurotiomycetidae</taxon>
        <taxon>Eurotiales</taxon>
        <taxon>Aspergillaceae</taxon>
        <taxon>Penicillium</taxon>
    </lineage>
</organism>
<reference evidence="2" key="1">
    <citation type="submission" date="2022-12" db="EMBL/GenBank/DDBJ databases">
        <authorList>
            <person name="Petersen C."/>
        </authorList>
    </citation>
    <scope>NUCLEOTIDE SEQUENCE</scope>
    <source>
        <strain evidence="2">IBT 15544</strain>
    </source>
</reference>
<comment type="caution">
    <text evidence="2">The sequence shown here is derived from an EMBL/GenBank/DDBJ whole genome shotgun (WGS) entry which is preliminary data.</text>
</comment>
<evidence type="ECO:0000256" key="1">
    <source>
        <dbReference type="SAM" id="MobiDB-lite"/>
    </source>
</evidence>
<evidence type="ECO:0000313" key="3">
    <source>
        <dbReference type="Proteomes" id="UP001150904"/>
    </source>
</evidence>
<feature type="compositionally biased region" description="Basic and acidic residues" evidence="1">
    <location>
        <begin position="1"/>
        <end position="13"/>
    </location>
</feature>
<dbReference type="OrthoDB" id="4367922at2759"/>
<accession>A0A9W9MPS0</accession>
<dbReference type="AlphaFoldDB" id="A0A9W9MPS0"/>